<dbReference type="AlphaFoldDB" id="A0A1E3WMZ7"/>
<evidence type="ECO:0000313" key="4">
    <source>
        <dbReference type="EMBL" id="ODS10352.1"/>
    </source>
</evidence>
<evidence type="ECO:0000313" key="3">
    <source>
        <dbReference type="EMBL" id="ODS05219.1"/>
    </source>
</evidence>
<evidence type="ECO:0000256" key="2">
    <source>
        <dbReference type="SAM" id="Phobius"/>
    </source>
</evidence>
<feature type="region of interest" description="Disordered" evidence="1">
    <location>
        <begin position="116"/>
        <end position="166"/>
    </location>
</feature>
<reference evidence="4 6" key="1">
    <citation type="submission" date="2016-08" db="EMBL/GenBank/DDBJ databases">
        <title>Genome sequencing of Vibrio scophthalmi strain FP3289, an isolated from Paralichthys olivaceus.</title>
        <authorList>
            <person name="Han H.-J."/>
        </authorList>
    </citation>
    <scope>NUCLEOTIDE SEQUENCE [LARGE SCALE GENOMIC DNA]</scope>
    <source>
        <strain evidence="4 6">FP3289</strain>
    </source>
</reference>
<dbReference type="EMBL" id="MDCJ01000007">
    <property type="protein sequence ID" value="ODS05219.1"/>
    <property type="molecule type" value="Genomic_DNA"/>
</dbReference>
<name>A0A1E3WMZ7_9VIBR</name>
<keyword evidence="2" id="KW-0472">Membrane</keyword>
<sequence>MLKVSEKNVIVGYVPCLVCQTPSVVHFPSGGKRENTPYLCCGKCKKTIQTKEAKEHIVKHHVPTLSAYSSKYGVDVNDEIEQVKINKWVENASLFDAKINGINDADESFEVAAFTTDDLQPERETETELDTPVTIDNDTQEVIDQSKPKGKANKPEQEADEDENKAPSGGALILVVFLVVLSLGGYFLIKYLKGKPSDDEDDADE</sequence>
<gene>
    <name evidence="4" type="ORF">VSF3289_00607</name>
    <name evidence="5" type="ORF">VSF3289_02903</name>
    <name evidence="3" type="ORF">VSF3289_04360</name>
</gene>
<keyword evidence="2" id="KW-0812">Transmembrane</keyword>
<dbReference type="OrthoDB" id="5873677at2"/>
<dbReference type="EMBL" id="MDCJ01000002">
    <property type="protein sequence ID" value="ODS10352.1"/>
    <property type="molecule type" value="Genomic_DNA"/>
</dbReference>
<proteinExistence type="predicted"/>
<evidence type="ECO:0000313" key="6">
    <source>
        <dbReference type="Proteomes" id="UP000095131"/>
    </source>
</evidence>
<dbReference type="RefSeq" id="WP_069446050.1">
    <property type="nucleotide sequence ID" value="NZ_MDCJ01000002.1"/>
</dbReference>
<feature type="transmembrane region" description="Helical" evidence="2">
    <location>
        <begin position="169"/>
        <end position="189"/>
    </location>
</feature>
<keyword evidence="2" id="KW-1133">Transmembrane helix</keyword>
<evidence type="ECO:0000313" key="5">
    <source>
        <dbReference type="EMBL" id="ODS12578.1"/>
    </source>
</evidence>
<organism evidence="4 6">
    <name type="scientific">Vibrio scophthalmi</name>
    <dbReference type="NCBI Taxonomy" id="45658"/>
    <lineage>
        <taxon>Bacteria</taxon>
        <taxon>Pseudomonadati</taxon>
        <taxon>Pseudomonadota</taxon>
        <taxon>Gammaproteobacteria</taxon>
        <taxon>Vibrionales</taxon>
        <taxon>Vibrionaceae</taxon>
        <taxon>Vibrio</taxon>
    </lineage>
</organism>
<dbReference type="Proteomes" id="UP000095131">
    <property type="component" value="Unassembled WGS sequence"/>
</dbReference>
<feature type="compositionally biased region" description="Polar residues" evidence="1">
    <location>
        <begin position="134"/>
        <end position="143"/>
    </location>
</feature>
<comment type="caution">
    <text evidence="4">The sequence shown here is derived from an EMBL/GenBank/DDBJ whole genome shotgun (WGS) entry which is preliminary data.</text>
</comment>
<accession>A0A1E3WMZ7</accession>
<dbReference type="EMBL" id="MDCJ01000002">
    <property type="protein sequence ID" value="ODS12578.1"/>
    <property type="molecule type" value="Genomic_DNA"/>
</dbReference>
<protein>
    <submittedName>
        <fullName evidence="4">Uncharacterized protein</fullName>
    </submittedName>
</protein>
<evidence type="ECO:0000256" key="1">
    <source>
        <dbReference type="SAM" id="MobiDB-lite"/>
    </source>
</evidence>